<organism evidence="1 2">
    <name type="scientific">Myxococcus landrumensis</name>
    <dbReference type="NCBI Taxonomy" id="2813577"/>
    <lineage>
        <taxon>Bacteria</taxon>
        <taxon>Pseudomonadati</taxon>
        <taxon>Myxococcota</taxon>
        <taxon>Myxococcia</taxon>
        <taxon>Myxococcales</taxon>
        <taxon>Cystobacterineae</taxon>
        <taxon>Myxococcaceae</taxon>
        <taxon>Myxococcus</taxon>
    </lineage>
</organism>
<dbReference type="Proteomes" id="UP000663090">
    <property type="component" value="Chromosome"/>
</dbReference>
<keyword evidence="2" id="KW-1185">Reference proteome</keyword>
<evidence type="ECO:0000313" key="2">
    <source>
        <dbReference type="Proteomes" id="UP000663090"/>
    </source>
</evidence>
<dbReference type="RefSeq" id="WP_206718837.1">
    <property type="nucleotide sequence ID" value="NZ_CP071091.1"/>
</dbReference>
<name>A0ABX7NFN3_9BACT</name>
<sequence length="61" mass="7005">MERDLLALDAVSEAMAVLQERYSVQDTMPSEVFTGAWMMLHGAVRAADRRRREEHAKEGER</sequence>
<protein>
    <submittedName>
        <fullName evidence="1">Uncharacterized protein</fullName>
    </submittedName>
</protein>
<dbReference type="EMBL" id="CP071091">
    <property type="protein sequence ID" value="QSQ17203.1"/>
    <property type="molecule type" value="Genomic_DNA"/>
</dbReference>
<proteinExistence type="predicted"/>
<gene>
    <name evidence="1" type="ORF">JY572_14575</name>
</gene>
<reference evidence="1 2" key="1">
    <citation type="submission" date="2021-02" db="EMBL/GenBank/DDBJ databases">
        <title>De Novo genome assembly of isolated myxobacteria.</title>
        <authorList>
            <person name="Stevens D.C."/>
        </authorList>
    </citation>
    <scope>NUCLEOTIDE SEQUENCE [LARGE SCALE GENOMIC DNA]</scope>
    <source>
        <strain evidence="1 2">SCHIC003</strain>
    </source>
</reference>
<evidence type="ECO:0000313" key="1">
    <source>
        <dbReference type="EMBL" id="QSQ17203.1"/>
    </source>
</evidence>
<accession>A0ABX7NFN3</accession>